<dbReference type="EMBL" id="MH191395">
    <property type="protein sequence ID" value="AWN08578.1"/>
    <property type="molecule type" value="Genomic_DNA"/>
</dbReference>
<keyword evidence="2" id="KW-1185">Reference proteome</keyword>
<evidence type="ECO:0000313" key="1">
    <source>
        <dbReference type="EMBL" id="AWN08578.1"/>
    </source>
</evidence>
<sequence length="85" mass="9298">MQLLTVSLDTSAMPAGTISALRNLNILFLTERLDIKSIRNWDVSKSSKVDYLIDPEPNGDGSPVDDEEAKADFLASISLAIDFEV</sequence>
<protein>
    <submittedName>
        <fullName evidence="1">Uncharacterized protein</fullName>
    </submittedName>
</protein>
<dbReference type="Proteomes" id="UP000289211">
    <property type="component" value="Segment"/>
</dbReference>
<organism evidence="1 2">
    <name type="scientific">Xanthomonas phage XcP1</name>
    <dbReference type="NCBI Taxonomy" id="2785027"/>
    <lineage>
        <taxon>Viruses</taxon>
        <taxon>Duplodnaviria</taxon>
        <taxon>Heunggongvirae</taxon>
        <taxon>Uroviricota</taxon>
        <taxon>Caudoviricetes</taxon>
        <taxon>Lindbergviridae</taxon>
        <taxon>Carpasinavirus</taxon>
        <taxon>Carpasinavirus FoX6</taxon>
        <taxon>Carpasinavirus XcP1</taxon>
    </lineage>
</organism>
<accession>A0A3S7L8W3</accession>
<reference evidence="1 2" key="1">
    <citation type="submission" date="2018-04" db="EMBL/GenBank/DDBJ databases">
        <authorList>
            <person name="Silva F.P."/>
            <person name="Xavier A.S."/>
            <person name="Vidigal P.M.P."/>
            <person name="Alfenas-Zerbini P."/>
        </authorList>
    </citation>
    <scope>NUCLEOTIDE SEQUENCE [LARGE SCALE GENOMIC DNA]</scope>
</reference>
<gene>
    <name evidence="1" type="ORF">XcP1_076</name>
</gene>
<name>A0A3S7L8W3_9CAUD</name>
<evidence type="ECO:0000313" key="2">
    <source>
        <dbReference type="Proteomes" id="UP000289211"/>
    </source>
</evidence>
<proteinExistence type="predicted"/>